<dbReference type="Proteomes" id="UP000794436">
    <property type="component" value="Unassembled WGS sequence"/>
</dbReference>
<evidence type="ECO:0000259" key="2">
    <source>
        <dbReference type="Pfam" id="PF24852"/>
    </source>
</evidence>
<comment type="caution">
    <text evidence="3">The sequence shown here is derived from an EMBL/GenBank/DDBJ whole genome shotgun (WGS) entry which is preliminary data.</text>
</comment>
<dbReference type="OrthoDB" id="2592504at2759"/>
<accession>A0A8K1FRE3</accession>
<dbReference type="Pfam" id="PF24852">
    <property type="entry name" value="DUF7726"/>
    <property type="match status" value="2"/>
</dbReference>
<evidence type="ECO:0000313" key="4">
    <source>
        <dbReference type="Proteomes" id="UP000794436"/>
    </source>
</evidence>
<organism evidence="3 4">
    <name type="scientific">Pythium oligandrum</name>
    <name type="common">Mycoparasitic fungus</name>
    <dbReference type="NCBI Taxonomy" id="41045"/>
    <lineage>
        <taxon>Eukaryota</taxon>
        <taxon>Sar</taxon>
        <taxon>Stramenopiles</taxon>
        <taxon>Oomycota</taxon>
        <taxon>Peronosporomycetes</taxon>
        <taxon>Pythiales</taxon>
        <taxon>Pythiaceae</taxon>
        <taxon>Pythium</taxon>
    </lineage>
</organism>
<sequence>MSAATDATLAAMAPFAVGGLTVPVIPSAASAPAQPAPKKTTTKKTAAAKSSETRVTAEAAVNSINFDFTDDEEEDEEAQAVLFQELARKTNCDALRRKIQRFLAEKTMTQTAFLSKIGVNSNSFRRFMQYKGAYRGSDNGTYESGLFFFHKLEKKLGTARGKGKAKGAAAAKGPSRGEKNAQAQELFDKIHVVTLEEPVYVYDDCDDIRKKLNELIASKRVTQAALLRELDVNSNSLRRFLTTKGKRDGCSNGVYMAAYCFFEKLRIAENKPKSGKRVKNEKEMPTGYSLERDPTHFWVLAGERF</sequence>
<reference evidence="3" key="1">
    <citation type="submission" date="2019-03" db="EMBL/GenBank/DDBJ databases">
        <title>Long read genome sequence of the mycoparasitic Pythium oligandrum ATCC 38472 isolated from sugarbeet rhizosphere.</title>
        <authorList>
            <person name="Gaulin E."/>
        </authorList>
    </citation>
    <scope>NUCLEOTIDE SEQUENCE</scope>
    <source>
        <strain evidence="3">ATCC 38472_TT</strain>
    </source>
</reference>
<feature type="domain" description="DUF7726" evidence="2">
    <location>
        <begin position="200"/>
        <end position="270"/>
    </location>
</feature>
<dbReference type="EMBL" id="SPLM01000001">
    <property type="protein sequence ID" value="TMW68912.1"/>
    <property type="molecule type" value="Genomic_DNA"/>
</dbReference>
<feature type="region of interest" description="Disordered" evidence="1">
    <location>
        <begin position="29"/>
        <end position="51"/>
    </location>
</feature>
<dbReference type="AlphaFoldDB" id="A0A8K1FRE3"/>
<name>A0A8K1FRE3_PYTOL</name>
<dbReference type="InterPro" id="IPR056143">
    <property type="entry name" value="DUF7726"/>
</dbReference>
<proteinExistence type="predicted"/>
<keyword evidence="4" id="KW-1185">Reference proteome</keyword>
<dbReference type="PANTHER" id="PTHR42339">
    <property type="entry name" value="HISTONE H1"/>
    <property type="match status" value="1"/>
</dbReference>
<dbReference type="PANTHER" id="PTHR42339:SF1">
    <property type="entry name" value="HISTONE H1"/>
    <property type="match status" value="1"/>
</dbReference>
<feature type="compositionally biased region" description="Low complexity" evidence="1">
    <location>
        <begin position="29"/>
        <end position="50"/>
    </location>
</feature>
<gene>
    <name evidence="3" type="ORF">Poli38472_001068</name>
</gene>
<feature type="domain" description="DUF7726" evidence="2">
    <location>
        <begin position="88"/>
        <end position="155"/>
    </location>
</feature>
<protein>
    <recommendedName>
        <fullName evidence="2">DUF7726 domain-containing protein</fullName>
    </recommendedName>
</protein>
<evidence type="ECO:0000256" key="1">
    <source>
        <dbReference type="SAM" id="MobiDB-lite"/>
    </source>
</evidence>
<evidence type="ECO:0000313" key="3">
    <source>
        <dbReference type="EMBL" id="TMW68912.1"/>
    </source>
</evidence>